<accession>A0A1N7N6S5</accession>
<proteinExistence type="predicted"/>
<dbReference type="EMBL" id="FTOQ01000007">
    <property type="protein sequence ID" value="SIS93861.1"/>
    <property type="molecule type" value="Genomic_DNA"/>
</dbReference>
<dbReference type="Proteomes" id="UP000186684">
    <property type="component" value="Unassembled WGS sequence"/>
</dbReference>
<dbReference type="Pfam" id="PF22531">
    <property type="entry name" value="DUF7002"/>
    <property type="match status" value="1"/>
</dbReference>
<evidence type="ECO:0000313" key="2">
    <source>
        <dbReference type="Proteomes" id="UP000186684"/>
    </source>
</evidence>
<name>A0A1N7N6S5_9RHOB</name>
<gene>
    <name evidence="1" type="ORF">SAMN05421759_10717</name>
</gene>
<keyword evidence="2" id="KW-1185">Reference proteome</keyword>
<dbReference type="AlphaFoldDB" id="A0A1N7N6S5"/>
<organism evidence="1 2">
    <name type="scientific">Roseivivax lentus</name>
    <dbReference type="NCBI Taxonomy" id="633194"/>
    <lineage>
        <taxon>Bacteria</taxon>
        <taxon>Pseudomonadati</taxon>
        <taxon>Pseudomonadota</taxon>
        <taxon>Alphaproteobacteria</taxon>
        <taxon>Rhodobacterales</taxon>
        <taxon>Roseobacteraceae</taxon>
        <taxon>Roseivivax</taxon>
    </lineage>
</organism>
<sequence>MRELADHIGSRLAHVTPARNLPSIRVTGIWPAAHLATRAGTDPNAIALRAHRLRLTGGGIDAALTHQKPILDGIAAARRMLDGHDPESWARHLDERVFFWPEARGAAFRASIARDLPLAVLWFSTDALLAAHAARIALSPINSGNFRQGGARARRGDWLFVSATDGLPAFRENRRRRGLARGPDRVAELSLAGGLDPDALAACLLAIEAPPGCNPDGP</sequence>
<dbReference type="STRING" id="633194.SAMN05421759_10717"/>
<reference evidence="2" key="1">
    <citation type="submission" date="2017-01" db="EMBL/GenBank/DDBJ databases">
        <authorList>
            <person name="Varghese N."/>
            <person name="Submissions S."/>
        </authorList>
    </citation>
    <scope>NUCLEOTIDE SEQUENCE [LARGE SCALE GENOMIC DNA]</scope>
    <source>
        <strain evidence="2">DSM 29430</strain>
    </source>
</reference>
<evidence type="ECO:0000313" key="1">
    <source>
        <dbReference type="EMBL" id="SIS93861.1"/>
    </source>
</evidence>
<dbReference type="RefSeq" id="WP_200798046.1">
    <property type="nucleotide sequence ID" value="NZ_FTOQ01000007.1"/>
</dbReference>
<dbReference type="InterPro" id="IPR054271">
    <property type="entry name" value="DUF7002"/>
</dbReference>
<protein>
    <submittedName>
        <fullName evidence="1">Uncharacterized protein</fullName>
    </submittedName>
</protein>